<proteinExistence type="predicted"/>
<gene>
    <name evidence="1" type="ORF">S12H4_31968</name>
</gene>
<sequence length="34" mass="3943">LEDTAQLLGSMWTFQLKHSQKERSGGWTLNIRPN</sequence>
<dbReference type="EMBL" id="BARW01018705">
    <property type="protein sequence ID" value="GAJ01510.1"/>
    <property type="molecule type" value="Genomic_DNA"/>
</dbReference>
<organism evidence="1">
    <name type="scientific">marine sediment metagenome</name>
    <dbReference type="NCBI Taxonomy" id="412755"/>
    <lineage>
        <taxon>unclassified sequences</taxon>
        <taxon>metagenomes</taxon>
        <taxon>ecological metagenomes</taxon>
    </lineage>
</organism>
<reference evidence="1" key="1">
    <citation type="journal article" date="2014" name="Front. Microbiol.">
        <title>High frequency of phylogenetically diverse reductive dehalogenase-homologous genes in deep subseafloor sedimentary metagenomes.</title>
        <authorList>
            <person name="Kawai M."/>
            <person name="Futagami T."/>
            <person name="Toyoda A."/>
            <person name="Takaki Y."/>
            <person name="Nishi S."/>
            <person name="Hori S."/>
            <person name="Arai W."/>
            <person name="Tsubouchi T."/>
            <person name="Morono Y."/>
            <person name="Uchiyama I."/>
            <person name="Ito T."/>
            <person name="Fujiyama A."/>
            <person name="Inagaki F."/>
            <person name="Takami H."/>
        </authorList>
    </citation>
    <scope>NUCLEOTIDE SEQUENCE</scope>
    <source>
        <strain evidence="1">Expedition CK06-06</strain>
    </source>
</reference>
<evidence type="ECO:0000313" key="1">
    <source>
        <dbReference type="EMBL" id="GAJ01510.1"/>
    </source>
</evidence>
<dbReference type="AlphaFoldDB" id="X1V8G5"/>
<accession>X1V8G5</accession>
<comment type="caution">
    <text evidence="1">The sequence shown here is derived from an EMBL/GenBank/DDBJ whole genome shotgun (WGS) entry which is preliminary data.</text>
</comment>
<feature type="non-terminal residue" evidence="1">
    <location>
        <position position="1"/>
    </location>
</feature>
<name>X1V8G5_9ZZZZ</name>
<protein>
    <submittedName>
        <fullName evidence="1">Uncharacterized protein</fullName>
    </submittedName>
</protein>